<keyword evidence="1" id="KW-0677">Repeat</keyword>
<feature type="domain" description="CUB" evidence="4">
    <location>
        <begin position="1"/>
        <end position="63"/>
    </location>
</feature>
<keyword evidence="2" id="KW-1015">Disulfide bond</keyword>
<evidence type="ECO:0000259" key="4">
    <source>
        <dbReference type="PROSITE" id="PS01180"/>
    </source>
</evidence>
<name>A0ABD0PD67_CIRMR</name>
<dbReference type="PROSITE" id="PS01180">
    <property type="entry name" value="CUB"/>
    <property type="match status" value="1"/>
</dbReference>
<comment type="caution">
    <text evidence="3">Lacks conserved residue(s) required for the propagation of feature annotation.</text>
</comment>
<protein>
    <recommendedName>
        <fullName evidence="4">CUB domain-containing protein</fullName>
    </recommendedName>
</protein>
<dbReference type="Pfam" id="PF00431">
    <property type="entry name" value="CUB"/>
    <property type="match status" value="1"/>
</dbReference>
<evidence type="ECO:0000256" key="1">
    <source>
        <dbReference type="ARBA" id="ARBA00022737"/>
    </source>
</evidence>
<evidence type="ECO:0000313" key="5">
    <source>
        <dbReference type="EMBL" id="KAL0171685.1"/>
    </source>
</evidence>
<evidence type="ECO:0000313" key="6">
    <source>
        <dbReference type="Proteomes" id="UP001529510"/>
    </source>
</evidence>
<dbReference type="AlphaFoldDB" id="A0ABD0PD67"/>
<comment type="caution">
    <text evidence="5">The sequence shown here is derived from an EMBL/GenBank/DDBJ whole genome shotgun (WGS) entry which is preliminary data.</text>
</comment>
<reference evidence="5 6" key="1">
    <citation type="submission" date="2024-05" db="EMBL/GenBank/DDBJ databases">
        <title>Genome sequencing and assembly of Indian major carp, Cirrhinus mrigala (Hamilton, 1822).</title>
        <authorList>
            <person name="Mohindra V."/>
            <person name="Chowdhury L.M."/>
            <person name="Lal K."/>
            <person name="Jena J.K."/>
        </authorList>
    </citation>
    <scope>NUCLEOTIDE SEQUENCE [LARGE SCALE GENOMIC DNA]</scope>
    <source>
        <strain evidence="5">CM1030</strain>
        <tissue evidence="5">Blood</tissue>
    </source>
</reference>
<keyword evidence="6" id="KW-1185">Reference proteome</keyword>
<dbReference type="InterPro" id="IPR035914">
    <property type="entry name" value="Sperma_CUB_dom_sf"/>
</dbReference>
<dbReference type="PANTHER" id="PTHR24251">
    <property type="entry name" value="OVOCHYMASE-RELATED"/>
    <property type="match status" value="1"/>
</dbReference>
<dbReference type="CDD" id="cd00041">
    <property type="entry name" value="CUB"/>
    <property type="match status" value="1"/>
</dbReference>
<dbReference type="PANTHER" id="PTHR24251:SF50">
    <property type="entry name" value="ATTRACTIN-LIKE 1A"/>
    <property type="match status" value="1"/>
</dbReference>
<feature type="non-terminal residue" evidence="5">
    <location>
        <position position="63"/>
    </location>
</feature>
<accession>A0ABD0PD67</accession>
<dbReference type="EMBL" id="JAMKFB020000016">
    <property type="protein sequence ID" value="KAL0171685.1"/>
    <property type="molecule type" value="Genomic_DNA"/>
</dbReference>
<dbReference type="InterPro" id="IPR000859">
    <property type="entry name" value="CUB_dom"/>
</dbReference>
<dbReference type="SUPFAM" id="SSF49854">
    <property type="entry name" value="Spermadhesin, CUB domain"/>
    <property type="match status" value="1"/>
</dbReference>
<evidence type="ECO:0000256" key="2">
    <source>
        <dbReference type="ARBA" id="ARBA00023157"/>
    </source>
</evidence>
<evidence type="ECO:0000256" key="3">
    <source>
        <dbReference type="PROSITE-ProRule" id="PRU00059"/>
    </source>
</evidence>
<dbReference type="Gene3D" id="2.60.120.290">
    <property type="entry name" value="Spermadhesin, CUB domain"/>
    <property type="match status" value="1"/>
</dbReference>
<feature type="non-terminal residue" evidence="5">
    <location>
        <position position="1"/>
    </location>
</feature>
<organism evidence="5 6">
    <name type="scientific">Cirrhinus mrigala</name>
    <name type="common">Mrigala</name>
    <dbReference type="NCBI Taxonomy" id="683832"/>
    <lineage>
        <taxon>Eukaryota</taxon>
        <taxon>Metazoa</taxon>
        <taxon>Chordata</taxon>
        <taxon>Craniata</taxon>
        <taxon>Vertebrata</taxon>
        <taxon>Euteleostomi</taxon>
        <taxon>Actinopterygii</taxon>
        <taxon>Neopterygii</taxon>
        <taxon>Teleostei</taxon>
        <taxon>Ostariophysi</taxon>
        <taxon>Cypriniformes</taxon>
        <taxon>Cyprinidae</taxon>
        <taxon>Labeoninae</taxon>
        <taxon>Labeonini</taxon>
        <taxon>Cirrhinus</taxon>
    </lineage>
</organism>
<gene>
    <name evidence="5" type="ORF">M9458_031996</name>
</gene>
<dbReference type="Proteomes" id="UP001529510">
    <property type="component" value="Unassembled WGS sequence"/>
</dbReference>
<sequence>PTSGTLTSLNFPGTYPNHTQCEWSLRVPKGQTLLLTFGDFDLERSQDCISGSLTITDTSGATR</sequence>
<proteinExistence type="predicted"/>